<organism evidence="2 3">
    <name type="scientific">Paenibacillus hexagrammi</name>
    <dbReference type="NCBI Taxonomy" id="2908839"/>
    <lineage>
        <taxon>Bacteria</taxon>
        <taxon>Bacillati</taxon>
        <taxon>Bacillota</taxon>
        <taxon>Bacilli</taxon>
        <taxon>Bacillales</taxon>
        <taxon>Paenibacillaceae</taxon>
        <taxon>Paenibacillus</taxon>
    </lineage>
</organism>
<keyword evidence="1" id="KW-0472">Membrane</keyword>
<feature type="transmembrane region" description="Helical" evidence="1">
    <location>
        <begin position="105"/>
        <end position="125"/>
    </location>
</feature>
<dbReference type="PANTHER" id="PTHR35337">
    <property type="entry name" value="SLR1478 PROTEIN"/>
    <property type="match status" value="1"/>
</dbReference>
<dbReference type="RefSeq" id="WP_235118924.1">
    <property type="nucleotide sequence ID" value="NZ_CP090978.1"/>
</dbReference>
<keyword evidence="1" id="KW-1133">Transmembrane helix</keyword>
<keyword evidence="3" id="KW-1185">Reference proteome</keyword>
<reference evidence="2 3" key="1">
    <citation type="journal article" date="2024" name="Int. J. Syst. Evol. Microbiol.">
        <title>Paenibacillus hexagrammi sp. nov., a novel bacterium isolated from the gut content of Hexagrammos agrammus.</title>
        <authorList>
            <person name="Jung H.K."/>
            <person name="Kim D.G."/>
            <person name="Zin H."/>
            <person name="Park J."/>
            <person name="Jung H."/>
            <person name="Kim Y.O."/>
            <person name="Kong H.J."/>
            <person name="Kim J.W."/>
            <person name="Kim Y.S."/>
        </authorList>
    </citation>
    <scope>NUCLEOTIDE SEQUENCE [LARGE SCALE GENOMIC DNA]</scope>
    <source>
        <strain evidence="2 3">YPD9-1</strain>
    </source>
</reference>
<dbReference type="PANTHER" id="PTHR35337:SF1">
    <property type="entry name" value="SLR1478 PROTEIN"/>
    <property type="match status" value="1"/>
</dbReference>
<proteinExistence type="predicted"/>
<keyword evidence="1" id="KW-0812">Transmembrane</keyword>
<accession>A0ABY3SF90</accession>
<evidence type="ECO:0000313" key="3">
    <source>
        <dbReference type="Proteomes" id="UP001649230"/>
    </source>
</evidence>
<evidence type="ECO:0000256" key="1">
    <source>
        <dbReference type="SAM" id="Phobius"/>
    </source>
</evidence>
<sequence length="129" mass="14943">MELTRFIKENKSMWTELEQQLELLDKRSGKLQSGHLDRFTELYKTVSSHLSAMQTYSPADETTVYLNHLVSRAHNAMYKENNKSGTQLKTFFLHHFPLLIQARGWFVVAALLLFILGGLLGFLSVRQDR</sequence>
<protein>
    <submittedName>
        <fullName evidence="2">Uncharacterized protein</fullName>
    </submittedName>
</protein>
<dbReference type="Proteomes" id="UP001649230">
    <property type="component" value="Chromosome"/>
</dbReference>
<dbReference type="EMBL" id="CP090978">
    <property type="protein sequence ID" value="UJF32576.1"/>
    <property type="molecule type" value="Genomic_DNA"/>
</dbReference>
<gene>
    <name evidence="2" type="ORF">L0M14_23465</name>
</gene>
<name>A0ABY3SF90_9BACL</name>
<evidence type="ECO:0000313" key="2">
    <source>
        <dbReference type="EMBL" id="UJF32576.1"/>
    </source>
</evidence>